<dbReference type="Pfam" id="PF08812">
    <property type="entry name" value="YtxC"/>
    <property type="match status" value="1"/>
</dbReference>
<accession>A0A6G1X9P2</accession>
<evidence type="ECO:0000313" key="1">
    <source>
        <dbReference type="EMBL" id="MRG87662.1"/>
    </source>
</evidence>
<name>A0A6G1X9P2_9BACI</name>
<comment type="caution">
    <text evidence="1">The sequence shown here is derived from an EMBL/GenBank/DDBJ whole genome shotgun (WGS) entry which is preliminary data.</text>
</comment>
<sequence>MKLMGLVIHFFRKDEAETFYYKLNREKLASKIHFEIEEGKTCFIKVDMQPEKMNDTWKRVIHALIFVFIQYRLPTLAKGILKKYYYYQNQLEIMQITPILQSVLHNPRKYGTQPDVQSASNFYQLFEEKVTRSPVLSFDQLVDEQEEFFAGHLIDVTGYAIEEWKREQDYQDFIHRLRDFFRERTPKTNLLIITYHHEFQFYRENGRRYSTSELKALQNKESLHFIDLLSSEFPLSSLVGIAPESVLIYTTKPSDPKIIFLQNIFQESVRVMSIEKFPFVGKKA</sequence>
<dbReference type="InterPro" id="IPR014199">
    <property type="entry name" value="Spore_YtxC"/>
</dbReference>
<protein>
    <recommendedName>
        <fullName evidence="3">Sporulation protein YtxC</fullName>
    </recommendedName>
</protein>
<evidence type="ECO:0000313" key="2">
    <source>
        <dbReference type="Proteomes" id="UP000480185"/>
    </source>
</evidence>
<keyword evidence="2" id="KW-1185">Reference proteome</keyword>
<dbReference type="Proteomes" id="UP000480185">
    <property type="component" value="Unassembled WGS sequence"/>
</dbReference>
<gene>
    <name evidence="1" type="ORF">GH754_15355</name>
</gene>
<dbReference type="AlphaFoldDB" id="A0A6G1X9P2"/>
<dbReference type="OrthoDB" id="2986513at2"/>
<organism evidence="1 2">
    <name type="scientific">Salinibacillus xinjiangensis</name>
    <dbReference type="NCBI Taxonomy" id="1229268"/>
    <lineage>
        <taxon>Bacteria</taxon>
        <taxon>Bacillati</taxon>
        <taxon>Bacillota</taxon>
        <taxon>Bacilli</taxon>
        <taxon>Bacillales</taxon>
        <taxon>Bacillaceae</taxon>
        <taxon>Salinibacillus</taxon>
    </lineage>
</organism>
<reference evidence="1 2" key="1">
    <citation type="submission" date="2019-11" db="EMBL/GenBank/DDBJ databases">
        <authorList>
            <person name="Li J."/>
        </authorList>
    </citation>
    <scope>NUCLEOTIDE SEQUENCE [LARGE SCALE GENOMIC DNA]</scope>
    <source>
        <strain evidence="1 2">J4</strain>
    </source>
</reference>
<proteinExistence type="predicted"/>
<dbReference type="EMBL" id="WJNH01000011">
    <property type="protein sequence ID" value="MRG87662.1"/>
    <property type="molecule type" value="Genomic_DNA"/>
</dbReference>
<evidence type="ECO:0008006" key="3">
    <source>
        <dbReference type="Google" id="ProtNLM"/>
    </source>
</evidence>